<feature type="compositionally biased region" description="Basic and acidic residues" evidence="5">
    <location>
        <begin position="959"/>
        <end position="971"/>
    </location>
</feature>
<dbReference type="SUPFAM" id="SSF50729">
    <property type="entry name" value="PH domain-like"/>
    <property type="match status" value="1"/>
</dbReference>
<dbReference type="Pfam" id="PF18016">
    <property type="entry name" value="SAM_3"/>
    <property type="match status" value="1"/>
</dbReference>
<dbReference type="PANTHER" id="PTHR12287:SF23">
    <property type="entry name" value="AROUSER, ISOFORM A-RELATED"/>
    <property type="match status" value="1"/>
</dbReference>
<keyword evidence="4" id="KW-0175">Coiled coil</keyword>
<feature type="region of interest" description="Disordered" evidence="5">
    <location>
        <begin position="714"/>
        <end position="742"/>
    </location>
</feature>
<feature type="non-terminal residue" evidence="7">
    <location>
        <position position="1"/>
    </location>
</feature>
<sequence>ETKIAAILKILPQYTGHLPRYTADKICYFVTFGSDSSWSNLNGVDAKKKTIMLIQEDLPRTPLNWDHMMHLSSFTLKTAQEAQVPAKERLRQTKELLAKGNQWTKEMEMRLTDTDVVLLDGETQDVVEVFSLNTVGHVHHFSDDPDLNSVLVFNTLQTENKFAAMHLFQSDRVPAAVVATEIMKASSSKAAMPNKFAAKGGAILPPPPTHPAPPPPTGVDQERLDLYGKSLVAQTIAAFSAAVSDTSPKKTGKPQVSSRYQAGETSSDVPDETLSAELLEARTNRDVQILNHCIDDIENLVMRTKRSAEAWKKLQKKKGKVKQSSLSLEARPPPEAEFFDAFQKLKHALILLGKLRQHIHNPNAAELVHYLFVPLSLLIRCTGGPEKARAVIVPLLTTQTIDLLQNCLSSKETELWMSLGPNWTMPKSSKQFKDQFIAPYNPVFKDGWVPPEVIAGKDVSNLSAAIAANAAAVAQLNDGSRKGDDSAANLANPAVLSAAAKFRRLASLKESSESPLSSPPKKGLRRVRVLYDFQARNSKELTVRQGEEVSVLLDSRQWWCVRNSEGSIGFVPSTIVEETGEVFYVVTPQCRSGSDRTVLLPSPPTTAPPPIPTALVTSSQTLVQKPDTATGTVSESPKIPHVELRPVGISKQNRPVSAPPSHMVINPTVPTSQPPSTSPSTTSPPPTVILKTVKEKEKEKETTPVATDFTKAIQARNLKKVDPEEEKKRREQAQQNRMSSADMLNDELKRRMTHSQGGLTPTAQRKDTPTVNLTADSNAKQVKEWLKSKGFSDSCVAALSGKSAKDIESMTKDQLRQACGDADGSRVFSQFSVQKANWKVTTKGSELAFIMQKRKERSEEKEVPENDGELRVIVADAKAAAAKEETEIRQRTSSTGQKSKKPGAPPPKPRPKSFAEPEVKPRTNSQTDQSSPQEMSFDTEFIPPPPVLDAEDQPTNDEEGPRERKISVEDVKSIMQEQKKQQELLLEHDKTLFLLEQLQRQKFELEQQKREFEEQQQKLKQAELQEQQKELHRQIQAQQDQLKVNEDKLVQQQRLLSNYENVPPQYTYAQIPPVMPQMPVMPLAGVTTGASAYLPMGGLQPVYSAYPGAMAQPGVTHMVPSMGLPSVAPTQPPTQG</sequence>
<evidence type="ECO:0000256" key="1">
    <source>
        <dbReference type="ARBA" id="ARBA00006197"/>
    </source>
</evidence>
<reference evidence="7 8" key="1">
    <citation type="journal article" date="2018" name="Sci. Rep.">
        <title>Comparative analysis of the Pocillopora damicornis genome highlights role of immune system in coral evolution.</title>
        <authorList>
            <person name="Cunning R."/>
            <person name="Bay R.A."/>
            <person name="Gillette P."/>
            <person name="Baker A.C."/>
            <person name="Traylor-Knowles N."/>
        </authorList>
    </citation>
    <scope>NUCLEOTIDE SEQUENCE [LARGE SCALE GENOMIC DNA]</scope>
    <source>
        <strain evidence="7">RSMAS</strain>
        <tissue evidence="7">Whole animal</tissue>
    </source>
</reference>
<dbReference type="InterPro" id="IPR035462">
    <property type="entry name" value="Eps8_SH3"/>
</dbReference>
<keyword evidence="2 3" id="KW-0728">SH3 domain</keyword>
<dbReference type="PROSITE" id="PS50002">
    <property type="entry name" value="SH3"/>
    <property type="match status" value="1"/>
</dbReference>
<keyword evidence="8" id="KW-1185">Reference proteome</keyword>
<dbReference type="InterPro" id="IPR001452">
    <property type="entry name" value="SH3_domain"/>
</dbReference>
<feature type="region of interest" description="Disordered" evidence="5">
    <location>
        <begin position="651"/>
        <end position="687"/>
    </location>
</feature>
<dbReference type="OrthoDB" id="4680325at2759"/>
<evidence type="ECO:0000256" key="3">
    <source>
        <dbReference type="PROSITE-ProRule" id="PRU00192"/>
    </source>
</evidence>
<evidence type="ECO:0000256" key="5">
    <source>
        <dbReference type="SAM" id="MobiDB-lite"/>
    </source>
</evidence>
<proteinExistence type="inferred from homology"/>
<dbReference type="STRING" id="46731.A0A3M6TV54"/>
<dbReference type="InterPro" id="IPR041418">
    <property type="entry name" value="SAM_3"/>
</dbReference>
<dbReference type="GO" id="GO:0007266">
    <property type="term" value="P:Rho protein signal transduction"/>
    <property type="evidence" value="ECO:0007669"/>
    <property type="project" value="TreeGrafter"/>
</dbReference>
<feature type="region of interest" description="Disordered" evidence="5">
    <location>
        <begin position="878"/>
        <end position="971"/>
    </location>
</feature>
<accession>A0A3M6TV54</accession>
<dbReference type="Pfam" id="PF22975">
    <property type="entry name" value="EPS8_2nd"/>
    <property type="match status" value="1"/>
</dbReference>
<comment type="similarity">
    <text evidence="1">Belongs to the EPS8 family.</text>
</comment>
<dbReference type="InterPro" id="IPR036028">
    <property type="entry name" value="SH3-like_dom_sf"/>
</dbReference>
<dbReference type="Pfam" id="PF08416">
    <property type="entry name" value="PTB"/>
    <property type="match status" value="1"/>
</dbReference>
<dbReference type="InterPro" id="IPR013625">
    <property type="entry name" value="PTB"/>
</dbReference>
<dbReference type="PANTHER" id="PTHR12287">
    <property type="entry name" value="EPIDERMAL GROWTH FACTOR RECEPTOR KINASE SUBSTRATE EPS8-RELATED PROTEIN"/>
    <property type="match status" value="1"/>
</dbReference>
<feature type="region of interest" description="Disordered" evidence="5">
    <location>
        <begin position="243"/>
        <end position="269"/>
    </location>
</feature>
<gene>
    <name evidence="7" type="ORF">pdam_00000736</name>
</gene>
<dbReference type="SUPFAM" id="SSF50044">
    <property type="entry name" value="SH3-domain"/>
    <property type="match status" value="1"/>
</dbReference>
<dbReference type="EMBL" id="RCHS01002836">
    <property type="protein sequence ID" value="RMX45303.1"/>
    <property type="molecule type" value="Genomic_DNA"/>
</dbReference>
<protein>
    <recommendedName>
        <fullName evidence="6">SH3 domain-containing protein</fullName>
    </recommendedName>
</protein>
<dbReference type="AlphaFoldDB" id="A0A3M6TV54"/>
<feature type="compositionally biased region" description="Polar residues" evidence="5">
    <location>
        <begin position="922"/>
        <end position="936"/>
    </location>
</feature>
<dbReference type="InterPro" id="IPR013761">
    <property type="entry name" value="SAM/pointed_sf"/>
</dbReference>
<dbReference type="SMART" id="SM00326">
    <property type="entry name" value="SH3"/>
    <property type="match status" value="1"/>
</dbReference>
<dbReference type="Gene3D" id="1.10.150.50">
    <property type="entry name" value="Transcription Factor, Ets-1"/>
    <property type="match status" value="1"/>
</dbReference>
<evidence type="ECO:0000259" key="6">
    <source>
        <dbReference type="PROSITE" id="PS50002"/>
    </source>
</evidence>
<evidence type="ECO:0000313" key="8">
    <source>
        <dbReference type="Proteomes" id="UP000275408"/>
    </source>
</evidence>
<dbReference type="GO" id="GO:0035023">
    <property type="term" value="P:regulation of Rho protein signal transduction"/>
    <property type="evidence" value="ECO:0007669"/>
    <property type="project" value="TreeGrafter"/>
</dbReference>
<dbReference type="Gene3D" id="2.30.29.30">
    <property type="entry name" value="Pleckstrin-homology domain (PH domain)/Phosphotyrosine-binding domain (PTB)"/>
    <property type="match status" value="1"/>
</dbReference>
<comment type="caution">
    <text evidence="7">The sequence shown here is derived from an EMBL/GenBank/DDBJ whole genome shotgun (WGS) entry which is preliminary data.</text>
</comment>
<feature type="compositionally biased region" description="Acidic residues" evidence="5">
    <location>
        <begin position="949"/>
        <end position="958"/>
    </location>
</feature>
<name>A0A3M6TV54_POCDA</name>
<feature type="domain" description="SH3" evidence="6">
    <location>
        <begin position="522"/>
        <end position="581"/>
    </location>
</feature>
<dbReference type="InterPro" id="IPR039801">
    <property type="entry name" value="EPS8-like"/>
</dbReference>
<feature type="compositionally biased region" description="Basic and acidic residues" evidence="5">
    <location>
        <begin position="881"/>
        <end position="890"/>
    </location>
</feature>
<evidence type="ECO:0000313" key="7">
    <source>
        <dbReference type="EMBL" id="RMX45303.1"/>
    </source>
</evidence>
<dbReference type="Pfam" id="PF00018">
    <property type="entry name" value="SH3_1"/>
    <property type="match status" value="1"/>
</dbReference>
<organism evidence="7 8">
    <name type="scientific">Pocillopora damicornis</name>
    <name type="common">Cauliflower coral</name>
    <name type="synonym">Millepora damicornis</name>
    <dbReference type="NCBI Taxonomy" id="46731"/>
    <lineage>
        <taxon>Eukaryota</taxon>
        <taxon>Metazoa</taxon>
        <taxon>Cnidaria</taxon>
        <taxon>Anthozoa</taxon>
        <taxon>Hexacorallia</taxon>
        <taxon>Scleractinia</taxon>
        <taxon>Astrocoeniina</taxon>
        <taxon>Pocilloporidae</taxon>
        <taxon>Pocillopora</taxon>
    </lineage>
</organism>
<evidence type="ECO:0000256" key="2">
    <source>
        <dbReference type="ARBA" id="ARBA00022443"/>
    </source>
</evidence>
<dbReference type="InterPro" id="IPR011993">
    <property type="entry name" value="PH-like_dom_sf"/>
</dbReference>
<dbReference type="GO" id="GO:0005886">
    <property type="term" value="C:plasma membrane"/>
    <property type="evidence" value="ECO:0007669"/>
    <property type="project" value="TreeGrafter"/>
</dbReference>
<evidence type="ECO:0000256" key="4">
    <source>
        <dbReference type="SAM" id="Coils"/>
    </source>
</evidence>
<dbReference type="Gene3D" id="2.30.30.40">
    <property type="entry name" value="SH3 Domains"/>
    <property type="match status" value="1"/>
</dbReference>
<dbReference type="InterPro" id="IPR055093">
    <property type="entry name" value="EPS8_2nd"/>
</dbReference>
<feature type="compositionally biased region" description="Polar residues" evidence="5">
    <location>
        <begin position="254"/>
        <end position="268"/>
    </location>
</feature>
<dbReference type="GO" id="GO:0003779">
    <property type="term" value="F:actin binding"/>
    <property type="evidence" value="ECO:0007669"/>
    <property type="project" value="TreeGrafter"/>
</dbReference>
<feature type="coiled-coil region" evidence="4">
    <location>
        <begin position="995"/>
        <end position="1055"/>
    </location>
</feature>
<feature type="compositionally biased region" description="Pro residues" evidence="5">
    <location>
        <begin position="672"/>
        <end position="687"/>
    </location>
</feature>
<dbReference type="Proteomes" id="UP000275408">
    <property type="component" value="Unassembled WGS sequence"/>
</dbReference>
<feature type="compositionally biased region" description="Basic and acidic residues" evidence="5">
    <location>
        <begin position="719"/>
        <end position="732"/>
    </location>
</feature>
<dbReference type="CDD" id="cd11764">
    <property type="entry name" value="SH3_Eps8"/>
    <property type="match status" value="1"/>
</dbReference>